<organism evidence="5 6">
    <name type="scientific">Ceratopteris richardii</name>
    <name type="common">Triangle waterfern</name>
    <dbReference type="NCBI Taxonomy" id="49495"/>
    <lineage>
        <taxon>Eukaryota</taxon>
        <taxon>Viridiplantae</taxon>
        <taxon>Streptophyta</taxon>
        <taxon>Embryophyta</taxon>
        <taxon>Tracheophyta</taxon>
        <taxon>Polypodiopsida</taxon>
        <taxon>Polypodiidae</taxon>
        <taxon>Polypodiales</taxon>
        <taxon>Pteridineae</taxon>
        <taxon>Pteridaceae</taxon>
        <taxon>Parkerioideae</taxon>
        <taxon>Ceratopteris</taxon>
    </lineage>
</organism>
<keyword evidence="2" id="KW-0804">Transcription</keyword>
<dbReference type="PROSITE" id="PS50888">
    <property type="entry name" value="BHLH"/>
    <property type="match status" value="1"/>
</dbReference>
<accession>A0A8T2TQH9</accession>
<evidence type="ECO:0000313" key="5">
    <source>
        <dbReference type="EMBL" id="KAH7423695.1"/>
    </source>
</evidence>
<keyword evidence="6" id="KW-1185">Reference proteome</keyword>
<dbReference type="OrthoDB" id="1930322at2759"/>
<dbReference type="InterPro" id="IPR037546">
    <property type="entry name" value="SAC51-like"/>
</dbReference>
<name>A0A8T2TQH9_CERRI</name>
<evidence type="ECO:0000256" key="3">
    <source>
        <dbReference type="SAM" id="MobiDB-lite"/>
    </source>
</evidence>
<dbReference type="Pfam" id="PF23173">
    <property type="entry name" value="bHLH_SAC51"/>
    <property type="match status" value="1"/>
</dbReference>
<feature type="compositionally biased region" description="Polar residues" evidence="3">
    <location>
        <begin position="282"/>
        <end position="296"/>
    </location>
</feature>
<feature type="region of interest" description="Disordered" evidence="3">
    <location>
        <begin position="392"/>
        <end position="411"/>
    </location>
</feature>
<keyword evidence="1" id="KW-0805">Transcription regulation</keyword>
<dbReference type="SUPFAM" id="SSF47459">
    <property type="entry name" value="HLH, helix-loop-helix DNA-binding domain"/>
    <property type="match status" value="1"/>
</dbReference>
<dbReference type="InterPro" id="IPR011598">
    <property type="entry name" value="bHLH_dom"/>
</dbReference>
<evidence type="ECO:0000259" key="4">
    <source>
        <dbReference type="PROSITE" id="PS50888"/>
    </source>
</evidence>
<feature type="domain" description="BHLH" evidence="4">
    <location>
        <begin position="400"/>
        <end position="449"/>
    </location>
</feature>
<protein>
    <recommendedName>
        <fullName evidence="4">BHLH domain-containing protein</fullName>
    </recommendedName>
</protein>
<dbReference type="EMBL" id="CM035417">
    <property type="protein sequence ID" value="KAH7423695.1"/>
    <property type="molecule type" value="Genomic_DNA"/>
</dbReference>
<reference evidence="5" key="1">
    <citation type="submission" date="2021-08" db="EMBL/GenBank/DDBJ databases">
        <title>WGS assembly of Ceratopteris richardii.</title>
        <authorList>
            <person name="Marchant D.B."/>
            <person name="Chen G."/>
            <person name="Jenkins J."/>
            <person name="Shu S."/>
            <person name="Leebens-Mack J."/>
            <person name="Grimwood J."/>
            <person name="Schmutz J."/>
            <person name="Soltis P."/>
            <person name="Soltis D."/>
            <person name="Chen Z.-H."/>
        </authorList>
    </citation>
    <scope>NUCLEOTIDE SEQUENCE</scope>
    <source>
        <strain evidence="5">Whitten #5841</strain>
        <tissue evidence="5">Leaf</tissue>
    </source>
</reference>
<evidence type="ECO:0000313" key="6">
    <source>
        <dbReference type="Proteomes" id="UP000825935"/>
    </source>
</evidence>
<proteinExistence type="predicted"/>
<comment type="caution">
    <text evidence="5">The sequence shown here is derived from an EMBL/GenBank/DDBJ whole genome shotgun (WGS) entry which is preliminary data.</text>
</comment>
<dbReference type="InterPro" id="IPR036638">
    <property type="entry name" value="HLH_DNA-bd_sf"/>
</dbReference>
<feature type="compositionally biased region" description="Polar residues" evidence="3">
    <location>
        <begin position="397"/>
        <end position="409"/>
    </location>
</feature>
<sequence length="464" mass="50725">MEKFFEKISDAVTQQDTADAKKDGSKIKLTGSSYSSSYWMGTMDAIARTENHQFNSAMHMGMSGALHNGAAIMISTAFPSTSPFVSLPTFGAIPLYTYTSVGSGDPSTRAFGISEVSSSHFQAQPSKLGVQLSEGRRKRFVMFDHSGTKRRIILHPEMIDGLPSLLPLNLKMGRTYKVGAEMGKESFGKATEYVVNPRSAAISPVDAVLSRDNGAHLIDPVIMNSLSFGSHNLDSSLFRIDDHGKVSAEIDHVDGCTGFSCFSHENTEDLEALLSSDEDEVSSTGHSPSDLRSVSLSANCNSKESLGMKRKKRSFDIDADDDNHSTATSGKTNAMYLSSLKVGGISDNLEQIKHRDSVNKSARRLSTYDPIGLEIFVPDDEMSSNSNRFNCRRSHSKTVPSVQQQSFGEQTKKKRIRNTLRLLRGIIPGGESMEAAFVLDEAIQYVRALQSEVHKLQAKNSLEA</sequence>
<evidence type="ECO:0000256" key="1">
    <source>
        <dbReference type="ARBA" id="ARBA00023015"/>
    </source>
</evidence>
<evidence type="ECO:0000256" key="2">
    <source>
        <dbReference type="ARBA" id="ARBA00023163"/>
    </source>
</evidence>
<dbReference type="Gene3D" id="4.10.280.10">
    <property type="entry name" value="Helix-loop-helix DNA-binding domain"/>
    <property type="match status" value="1"/>
</dbReference>
<feature type="region of interest" description="Disordered" evidence="3">
    <location>
        <begin position="275"/>
        <end position="296"/>
    </location>
</feature>
<dbReference type="PANTHER" id="PTHR36066:SF2">
    <property type="entry name" value="TRANSCRIPTION FACTOR BHLH145"/>
    <property type="match status" value="1"/>
</dbReference>
<gene>
    <name evidence="5" type="ORF">KP509_12G069300</name>
</gene>
<dbReference type="PANTHER" id="PTHR36066">
    <property type="entry name" value="TRANSCRIPTION FACTOR BHLH145"/>
    <property type="match status" value="1"/>
</dbReference>
<dbReference type="OMA" id="GHEKEEV"/>
<dbReference type="AlphaFoldDB" id="A0A8T2TQH9"/>
<dbReference type="Proteomes" id="UP000825935">
    <property type="component" value="Chromosome 12"/>
</dbReference>
<dbReference type="GO" id="GO:0046983">
    <property type="term" value="F:protein dimerization activity"/>
    <property type="evidence" value="ECO:0007669"/>
    <property type="project" value="InterPro"/>
</dbReference>